<evidence type="ECO:0000313" key="1">
    <source>
        <dbReference type="EMBL" id="PMD47460.1"/>
    </source>
</evidence>
<keyword evidence="2" id="KW-1185">Reference proteome</keyword>
<dbReference type="Proteomes" id="UP000235786">
    <property type="component" value="Unassembled WGS sequence"/>
</dbReference>
<accession>A0A2J6S9M6</accession>
<protein>
    <submittedName>
        <fullName evidence="1">Uncharacterized protein</fullName>
    </submittedName>
</protein>
<organism evidence="1 2">
    <name type="scientific">Hyaloscypha variabilis (strain UAMH 11265 / GT02V1 / F)</name>
    <name type="common">Meliniomyces variabilis</name>
    <dbReference type="NCBI Taxonomy" id="1149755"/>
    <lineage>
        <taxon>Eukaryota</taxon>
        <taxon>Fungi</taxon>
        <taxon>Dikarya</taxon>
        <taxon>Ascomycota</taxon>
        <taxon>Pezizomycotina</taxon>
        <taxon>Leotiomycetes</taxon>
        <taxon>Helotiales</taxon>
        <taxon>Hyaloscyphaceae</taxon>
        <taxon>Hyaloscypha</taxon>
        <taxon>Hyaloscypha variabilis</taxon>
    </lineage>
</organism>
<dbReference type="AlphaFoldDB" id="A0A2J6S9M6"/>
<dbReference type="EMBL" id="KZ613938">
    <property type="protein sequence ID" value="PMD47460.1"/>
    <property type="molecule type" value="Genomic_DNA"/>
</dbReference>
<reference evidence="1 2" key="1">
    <citation type="submission" date="2016-04" db="EMBL/GenBank/DDBJ databases">
        <title>A degradative enzymes factory behind the ericoid mycorrhizal symbiosis.</title>
        <authorList>
            <consortium name="DOE Joint Genome Institute"/>
            <person name="Martino E."/>
            <person name="Morin E."/>
            <person name="Grelet G."/>
            <person name="Kuo A."/>
            <person name="Kohler A."/>
            <person name="Daghino S."/>
            <person name="Barry K."/>
            <person name="Choi C."/>
            <person name="Cichocki N."/>
            <person name="Clum A."/>
            <person name="Copeland A."/>
            <person name="Hainaut M."/>
            <person name="Haridas S."/>
            <person name="Labutti K."/>
            <person name="Lindquist E."/>
            <person name="Lipzen A."/>
            <person name="Khouja H.-R."/>
            <person name="Murat C."/>
            <person name="Ohm R."/>
            <person name="Olson A."/>
            <person name="Spatafora J."/>
            <person name="Veneault-Fourrey C."/>
            <person name="Henrissat B."/>
            <person name="Grigoriev I."/>
            <person name="Martin F."/>
            <person name="Perotto S."/>
        </authorList>
    </citation>
    <scope>NUCLEOTIDE SEQUENCE [LARGE SCALE GENOMIC DNA]</scope>
    <source>
        <strain evidence="1 2">F</strain>
    </source>
</reference>
<evidence type="ECO:0000313" key="2">
    <source>
        <dbReference type="Proteomes" id="UP000235786"/>
    </source>
</evidence>
<proteinExistence type="predicted"/>
<name>A0A2J6S9M6_HYAVF</name>
<sequence length="92" mass="10377">MEKRVVEKSQNWLSASPFPFFPSSCGLFSSESICIYYDSSRFALLWVLLSLLCYEMEKGYSSQPRAYAFVTSCCCQRLNLSVVAGHTNILGI</sequence>
<gene>
    <name evidence="1" type="ORF">L207DRAFT_158188</name>
</gene>